<accession>A0AAX4JMR5</accession>
<feature type="domain" description="Nudix hydrolase" evidence="6">
    <location>
        <begin position="53"/>
        <end position="188"/>
    </location>
</feature>
<proteinExistence type="inferred from homology"/>
<evidence type="ECO:0000313" key="8">
    <source>
        <dbReference type="Proteomes" id="UP001355207"/>
    </source>
</evidence>
<keyword evidence="4" id="KW-0378">Hydrolase</keyword>
<keyword evidence="3" id="KW-0479">Metal-binding</keyword>
<dbReference type="GO" id="GO:0042262">
    <property type="term" value="P:DNA protection"/>
    <property type="evidence" value="ECO:0007669"/>
    <property type="project" value="TreeGrafter"/>
</dbReference>
<dbReference type="AlphaFoldDB" id="A0AAX4JMR5"/>
<evidence type="ECO:0000256" key="1">
    <source>
        <dbReference type="ARBA" id="ARBA00001946"/>
    </source>
</evidence>
<dbReference type="PROSITE" id="PS00893">
    <property type="entry name" value="NUDIX_BOX"/>
    <property type="match status" value="1"/>
</dbReference>
<dbReference type="RefSeq" id="XP_066073435.1">
    <property type="nucleotide sequence ID" value="XM_066217338.1"/>
</dbReference>
<reference evidence="7 8" key="1">
    <citation type="submission" date="2024-01" db="EMBL/GenBank/DDBJ databases">
        <title>Comparative genomics of Cryptococcus and Kwoniella reveals pathogenesis evolution and contrasting modes of karyotype evolution via chromosome fusion or intercentromeric recombination.</title>
        <authorList>
            <person name="Coelho M.A."/>
            <person name="David-Palma M."/>
            <person name="Shea T."/>
            <person name="Bowers K."/>
            <person name="McGinley-Smith S."/>
            <person name="Mohammad A.W."/>
            <person name="Gnirke A."/>
            <person name="Yurkov A.M."/>
            <person name="Nowrousian M."/>
            <person name="Sun S."/>
            <person name="Cuomo C.A."/>
            <person name="Heitman J."/>
        </authorList>
    </citation>
    <scope>NUCLEOTIDE SEQUENCE [LARGE SCALE GENOMIC DNA]</scope>
    <source>
        <strain evidence="7 8">CBS 6074</strain>
    </source>
</reference>
<protein>
    <recommendedName>
        <fullName evidence="6">Nudix hydrolase domain-containing protein</fullName>
    </recommendedName>
</protein>
<evidence type="ECO:0000256" key="5">
    <source>
        <dbReference type="ARBA" id="ARBA00022842"/>
    </source>
</evidence>
<dbReference type="Pfam" id="PF00293">
    <property type="entry name" value="NUDIX"/>
    <property type="match status" value="1"/>
</dbReference>
<dbReference type="PANTHER" id="PTHR43758">
    <property type="entry name" value="7,8-DIHYDRO-8-OXOGUANINE TRIPHOSPHATASE"/>
    <property type="match status" value="1"/>
</dbReference>
<evidence type="ECO:0000256" key="4">
    <source>
        <dbReference type="ARBA" id="ARBA00022801"/>
    </source>
</evidence>
<sequence length="271" mass="30867">MVTESAFFGSSKNIARTEIPQEFRKCHLERPPFACHPPAEGWKQDDADNTEKSPIEYTLIFVVDRKKNKVLLGYKRRGVGVDLYNGFGGKVESGESIEECAARELQEESGLTPEPDGIYYKGCLFSSRPRSALPGDKHVIINIHFFGCDSWTGEPIPTEEMIPQWFDISAGNSETDHPLPINQMWPEATFYLLPVLQSILRDNRDDLLLSRINYGYIPKSASPNLLLPALEGKSIRRHLTKDDDKDDVAERLISWWMCFAPKVVSNEIEYW</sequence>
<gene>
    <name evidence="7" type="ORF">L201_001549</name>
</gene>
<comment type="cofactor">
    <cofactor evidence="1">
        <name>Mg(2+)</name>
        <dbReference type="ChEBI" id="CHEBI:18420"/>
    </cofactor>
</comment>
<dbReference type="Gene3D" id="3.90.79.10">
    <property type="entry name" value="Nucleoside Triphosphate Pyrophosphohydrolase"/>
    <property type="match status" value="1"/>
</dbReference>
<evidence type="ECO:0000256" key="3">
    <source>
        <dbReference type="ARBA" id="ARBA00022723"/>
    </source>
</evidence>
<dbReference type="GO" id="GO:0005737">
    <property type="term" value="C:cytoplasm"/>
    <property type="evidence" value="ECO:0007669"/>
    <property type="project" value="TreeGrafter"/>
</dbReference>
<evidence type="ECO:0000259" key="6">
    <source>
        <dbReference type="PROSITE" id="PS51462"/>
    </source>
</evidence>
<keyword evidence="8" id="KW-1185">Reference proteome</keyword>
<dbReference type="InterPro" id="IPR020084">
    <property type="entry name" value="NUDIX_hydrolase_CS"/>
</dbReference>
<dbReference type="InterPro" id="IPR015797">
    <property type="entry name" value="NUDIX_hydrolase-like_dom_sf"/>
</dbReference>
<dbReference type="SUPFAM" id="SSF55811">
    <property type="entry name" value="Nudix"/>
    <property type="match status" value="1"/>
</dbReference>
<name>A0AAX4JMR5_9TREE</name>
<dbReference type="GO" id="GO:0008413">
    <property type="term" value="F:8-oxo-7,8-dihydroguanosine triphosphate pyrophosphatase activity"/>
    <property type="evidence" value="ECO:0007669"/>
    <property type="project" value="TreeGrafter"/>
</dbReference>
<dbReference type="GeneID" id="91092221"/>
<evidence type="ECO:0000313" key="7">
    <source>
        <dbReference type="EMBL" id="WWC86672.1"/>
    </source>
</evidence>
<dbReference type="Proteomes" id="UP001355207">
    <property type="component" value="Chromosome 2"/>
</dbReference>
<organism evidence="7 8">
    <name type="scientific">Kwoniella dendrophila CBS 6074</name>
    <dbReference type="NCBI Taxonomy" id="1295534"/>
    <lineage>
        <taxon>Eukaryota</taxon>
        <taxon>Fungi</taxon>
        <taxon>Dikarya</taxon>
        <taxon>Basidiomycota</taxon>
        <taxon>Agaricomycotina</taxon>
        <taxon>Tremellomycetes</taxon>
        <taxon>Tremellales</taxon>
        <taxon>Cryptococcaceae</taxon>
        <taxon>Kwoniella</taxon>
    </lineage>
</organism>
<keyword evidence="5" id="KW-0460">Magnesium</keyword>
<comment type="similarity">
    <text evidence="2">Belongs to the Nudix hydrolase family.</text>
</comment>
<evidence type="ECO:0000256" key="2">
    <source>
        <dbReference type="ARBA" id="ARBA00005582"/>
    </source>
</evidence>
<dbReference type="PANTHER" id="PTHR43758:SF2">
    <property type="entry name" value="OXIDIZED PURINE NUCLEOSIDE TRIPHOSPHATE HYDROLASE"/>
    <property type="match status" value="1"/>
</dbReference>
<dbReference type="InterPro" id="IPR000086">
    <property type="entry name" value="NUDIX_hydrolase_dom"/>
</dbReference>
<dbReference type="GO" id="GO:0046872">
    <property type="term" value="F:metal ion binding"/>
    <property type="evidence" value="ECO:0007669"/>
    <property type="project" value="UniProtKB-KW"/>
</dbReference>
<dbReference type="EMBL" id="CP144099">
    <property type="protein sequence ID" value="WWC86672.1"/>
    <property type="molecule type" value="Genomic_DNA"/>
</dbReference>
<dbReference type="CDD" id="cd03427">
    <property type="entry name" value="NUDIX_MTH1_Nudt1"/>
    <property type="match status" value="1"/>
</dbReference>
<dbReference type="PROSITE" id="PS51462">
    <property type="entry name" value="NUDIX"/>
    <property type="match status" value="1"/>
</dbReference>